<evidence type="ECO:0000256" key="3">
    <source>
        <dbReference type="SAM" id="MobiDB-lite"/>
    </source>
</evidence>
<dbReference type="Pfam" id="PF07593">
    <property type="entry name" value="UnbV_ASPIC"/>
    <property type="match status" value="1"/>
</dbReference>
<dbReference type="AlphaFoldDB" id="A0A5B9W532"/>
<sequence length="799" mass="85207" precursor="true">MPSFKAALRGGLILAALAAVAAGASYVLVTTAEEGSRPRPATASSTRAAAPARPKAPSAKPWNLRPDGTPQLYGEGWFDDSGYFFGVKFTDEDSDQASLPAIRANVGGRARRGVDYLRNVLAHVPPDSPDAPLQVTQLHLAIGGLFMYEGKFDEAVKEFEAARDSEPDRGELTQANYEALLGVASLRRGEVDNCVACCREESCIFPLAASVVHTRPAGSRGAMRHFAAYLKARPEDLGVRWLYSVAAMTLGEYPDAVPPDLRVPIEPAGPVGTIGRFPNVAPAAGLDPRENMAGGTITDDFDGDGRIDVFTSTSDPEEGCHLYLNKGDGHFEERTDANLEDQVAALNCNQADFDNDGDLDVILMRGGWEKPFRLSLLRNDGKGRFDDVTMAAGLGTPIACQSVAWGDYDNDGKLDLYACGEYVSGAGGASAGSYSYQGNSDARNYCRLYRNNGDGTFADVAEVAGVTNQRRAKGAAWGDYDGDGKIDLYVSNSGSENRLYRNNGDGTFTDVARTLGVAEPIRSFSCWFWDYDNDGRLDIYCTGFGSSLSDIVRSRLNEAGGGERPRLYRNEGPAGFRDVTKDAGLDRVWVVMGSNFGDIDNDGYLDAYLGTGQPACFYVVPNVLLRNVGGARFEDVTPSSGTGHLQKGHGVSMADWDDDGDLDIFLGAGGATPGDKAHNQLFLNPGNANRSLTVKLVGTRSNRAAIGAEVRAVVRGPDGKPSTRLRLVGNGSSFGGNGLAAVIGLGAARSADSLEVRWPGTGGVQTFRDVKGDQSIEITEGKAEYRVIPRKPIPPPAAR</sequence>
<reference evidence="6 7" key="1">
    <citation type="submission" date="2019-08" db="EMBL/GenBank/DDBJ databases">
        <title>Deep-cultivation of Planctomycetes and their phenomic and genomic characterization uncovers novel biology.</title>
        <authorList>
            <person name="Wiegand S."/>
            <person name="Jogler M."/>
            <person name="Boedeker C."/>
            <person name="Pinto D."/>
            <person name="Vollmers J."/>
            <person name="Rivas-Marin E."/>
            <person name="Kohn T."/>
            <person name="Peeters S.H."/>
            <person name="Heuer A."/>
            <person name="Rast P."/>
            <person name="Oberbeckmann S."/>
            <person name="Bunk B."/>
            <person name="Jeske O."/>
            <person name="Meyerdierks A."/>
            <person name="Storesund J.E."/>
            <person name="Kallscheuer N."/>
            <person name="Luecker S."/>
            <person name="Lage O.M."/>
            <person name="Pohl T."/>
            <person name="Merkel B.J."/>
            <person name="Hornburger P."/>
            <person name="Mueller R.-W."/>
            <person name="Bruemmer F."/>
            <person name="Labrenz M."/>
            <person name="Spormann A.M."/>
            <person name="Op den Camp H."/>
            <person name="Overmann J."/>
            <person name="Amann R."/>
            <person name="Jetten M.S.M."/>
            <person name="Mascher T."/>
            <person name="Medema M.H."/>
            <person name="Devos D.P."/>
            <person name="Kaster A.-K."/>
            <person name="Ovreas L."/>
            <person name="Rohde M."/>
            <person name="Galperin M.Y."/>
            <person name="Jogler C."/>
        </authorList>
    </citation>
    <scope>NUCLEOTIDE SEQUENCE [LARGE SCALE GENOMIC DNA]</scope>
    <source>
        <strain evidence="6 7">OJF2</strain>
    </source>
</reference>
<dbReference type="InterPro" id="IPR011990">
    <property type="entry name" value="TPR-like_helical_dom_sf"/>
</dbReference>
<keyword evidence="1 4" id="KW-0732">Signal</keyword>
<dbReference type="PANTHER" id="PTHR16026">
    <property type="entry name" value="CARTILAGE ACIDIC PROTEIN 1"/>
    <property type="match status" value="1"/>
</dbReference>
<evidence type="ECO:0000256" key="2">
    <source>
        <dbReference type="PROSITE-ProRule" id="PRU00339"/>
    </source>
</evidence>
<dbReference type="OrthoDB" id="5287961at2"/>
<gene>
    <name evidence="6" type="ORF">OJF2_38320</name>
</gene>
<dbReference type="Gene3D" id="1.25.40.10">
    <property type="entry name" value="Tetratricopeptide repeat domain"/>
    <property type="match status" value="1"/>
</dbReference>
<dbReference type="SUPFAM" id="SSF69318">
    <property type="entry name" value="Integrin alpha N-terminal domain"/>
    <property type="match status" value="1"/>
</dbReference>
<dbReference type="KEGG" id="agv:OJF2_38320"/>
<feature type="repeat" description="TPR" evidence="2">
    <location>
        <begin position="136"/>
        <end position="169"/>
    </location>
</feature>
<dbReference type="InterPro" id="IPR027039">
    <property type="entry name" value="Crtac1"/>
</dbReference>
<dbReference type="InterPro" id="IPR019734">
    <property type="entry name" value="TPR_rpt"/>
</dbReference>
<organism evidence="6 7">
    <name type="scientific">Aquisphaera giovannonii</name>
    <dbReference type="NCBI Taxonomy" id="406548"/>
    <lineage>
        <taxon>Bacteria</taxon>
        <taxon>Pseudomonadati</taxon>
        <taxon>Planctomycetota</taxon>
        <taxon>Planctomycetia</taxon>
        <taxon>Isosphaerales</taxon>
        <taxon>Isosphaeraceae</taxon>
        <taxon>Aquisphaera</taxon>
    </lineage>
</organism>
<dbReference type="InterPro" id="IPR011519">
    <property type="entry name" value="UnbV_ASPIC"/>
</dbReference>
<feature type="region of interest" description="Disordered" evidence="3">
    <location>
        <begin position="32"/>
        <end position="65"/>
    </location>
</feature>
<dbReference type="PANTHER" id="PTHR16026:SF0">
    <property type="entry name" value="CARTILAGE ACIDIC PROTEIN 1"/>
    <property type="match status" value="1"/>
</dbReference>
<dbReference type="EMBL" id="CP042997">
    <property type="protein sequence ID" value="QEH35284.1"/>
    <property type="molecule type" value="Genomic_DNA"/>
</dbReference>
<feature type="domain" description="ASPIC/UnbV" evidence="5">
    <location>
        <begin position="705"/>
        <end position="776"/>
    </location>
</feature>
<feature type="compositionally biased region" description="Low complexity" evidence="3">
    <location>
        <begin position="38"/>
        <end position="61"/>
    </location>
</feature>
<protein>
    <submittedName>
        <fullName evidence="6">FG-GAP repeat protein</fullName>
    </submittedName>
</protein>
<feature type="signal peptide" evidence="4">
    <location>
        <begin position="1"/>
        <end position="21"/>
    </location>
</feature>
<dbReference type="PROSITE" id="PS50005">
    <property type="entry name" value="TPR"/>
    <property type="match status" value="1"/>
</dbReference>
<dbReference type="InterPro" id="IPR028994">
    <property type="entry name" value="Integrin_alpha_N"/>
</dbReference>
<accession>A0A5B9W532</accession>
<name>A0A5B9W532_9BACT</name>
<dbReference type="Proteomes" id="UP000324233">
    <property type="component" value="Chromosome"/>
</dbReference>
<feature type="chain" id="PRO_5022881006" evidence="4">
    <location>
        <begin position="22"/>
        <end position="799"/>
    </location>
</feature>
<proteinExistence type="predicted"/>
<dbReference type="Pfam" id="PF13517">
    <property type="entry name" value="FG-GAP_3"/>
    <property type="match status" value="3"/>
</dbReference>
<dbReference type="RefSeq" id="WP_148595106.1">
    <property type="nucleotide sequence ID" value="NZ_CP042997.1"/>
</dbReference>
<evidence type="ECO:0000313" key="6">
    <source>
        <dbReference type="EMBL" id="QEH35284.1"/>
    </source>
</evidence>
<evidence type="ECO:0000256" key="1">
    <source>
        <dbReference type="ARBA" id="ARBA00022729"/>
    </source>
</evidence>
<dbReference type="SUPFAM" id="SSF48452">
    <property type="entry name" value="TPR-like"/>
    <property type="match status" value="1"/>
</dbReference>
<evidence type="ECO:0000256" key="4">
    <source>
        <dbReference type="SAM" id="SignalP"/>
    </source>
</evidence>
<evidence type="ECO:0000259" key="5">
    <source>
        <dbReference type="Pfam" id="PF07593"/>
    </source>
</evidence>
<keyword evidence="2" id="KW-0802">TPR repeat</keyword>
<evidence type="ECO:0000313" key="7">
    <source>
        <dbReference type="Proteomes" id="UP000324233"/>
    </source>
</evidence>
<keyword evidence="7" id="KW-1185">Reference proteome</keyword>
<dbReference type="InterPro" id="IPR013517">
    <property type="entry name" value="FG-GAP"/>
</dbReference>
<dbReference type="Gene3D" id="2.130.10.130">
    <property type="entry name" value="Integrin alpha, N-terminal"/>
    <property type="match status" value="1"/>
</dbReference>